<dbReference type="Pfam" id="PF00474">
    <property type="entry name" value="SSF"/>
    <property type="match status" value="1"/>
</dbReference>
<dbReference type="InterPro" id="IPR051163">
    <property type="entry name" value="Sodium:Solute_Symporter_SSF"/>
</dbReference>
<evidence type="ECO:0000256" key="7">
    <source>
        <dbReference type="ARBA" id="ARBA00023053"/>
    </source>
</evidence>
<evidence type="ECO:0000256" key="3">
    <source>
        <dbReference type="ARBA" id="ARBA00022448"/>
    </source>
</evidence>
<keyword evidence="3" id="KW-0813">Transport</keyword>
<feature type="transmembrane region" description="Helical" evidence="13">
    <location>
        <begin position="81"/>
        <end position="101"/>
    </location>
</feature>
<evidence type="ECO:0000256" key="4">
    <source>
        <dbReference type="ARBA" id="ARBA00022475"/>
    </source>
</evidence>
<organism evidence="14 15">
    <name type="scientific">Petrolisthes cinctipes</name>
    <name type="common">Flat porcelain crab</name>
    <dbReference type="NCBI Taxonomy" id="88211"/>
    <lineage>
        <taxon>Eukaryota</taxon>
        <taxon>Metazoa</taxon>
        <taxon>Ecdysozoa</taxon>
        <taxon>Arthropoda</taxon>
        <taxon>Crustacea</taxon>
        <taxon>Multicrustacea</taxon>
        <taxon>Malacostraca</taxon>
        <taxon>Eumalacostraca</taxon>
        <taxon>Eucarida</taxon>
        <taxon>Decapoda</taxon>
        <taxon>Pleocyemata</taxon>
        <taxon>Anomura</taxon>
        <taxon>Galatheoidea</taxon>
        <taxon>Porcellanidae</taxon>
        <taxon>Petrolisthes</taxon>
    </lineage>
</organism>
<dbReference type="AlphaFoldDB" id="A0AAE1BVW5"/>
<feature type="transmembrane region" description="Helical" evidence="13">
    <location>
        <begin position="122"/>
        <end position="143"/>
    </location>
</feature>
<keyword evidence="6 13" id="KW-1133">Transmembrane helix</keyword>
<evidence type="ECO:0000256" key="13">
    <source>
        <dbReference type="SAM" id="Phobius"/>
    </source>
</evidence>
<feature type="transmembrane region" description="Helical" evidence="13">
    <location>
        <begin position="271"/>
        <end position="297"/>
    </location>
</feature>
<evidence type="ECO:0000256" key="1">
    <source>
        <dbReference type="ARBA" id="ARBA00004651"/>
    </source>
</evidence>
<feature type="compositionally biased region" description="Pro residues" evidence="12">
    <location>
        <begin position="459"/>
        <end position="473"/>
    </location>
</feature>
<dbReference type="GO" id="GO:0006814">
    <property type="term" value="P:sodium ion transport"/>
    <property type="evidence" value="ECO:0007669"/>
    <property type="project" value="UniProtKB-KW"/>
</dbReference>
<dbReference type="EMBL" id="JAWQEG010005435">
    <property type="protein sequence ID" value="KAK3858022.1"/>
    <property type="molecule type" value="Genomic_DNA"/>
</dbReference>
<dbReference type="Gene3D" id="1.20.1730.10">
    <property type="entry name" value="Sodium/glucose cotransporter"/>
    <property type="match status" value="1"/>
</dbReference>
<feature type="transmembrane region" description="Helical" evidence="13">
    <location>
        <begin position="155"/>
        <end position="178"/>
    </location>
</feature>
<gene>
    <name evidence="14" type="ORF">Pcinc_035763</name>
</gene>
<name>A0AAE1BVW5_PETCI</name>
<dbReference type="GO" id="GO:0015293">
    <property type="term" value="F:symporter activity"/>
    <property type="evidence" value="ECO:0007669"/>
    <property type="project" value="TreeGrafter"/>
</dbReference>
<keyword evidence="4" id="KW-1003">Cell membrane</keyword>
<feature type="transmembrane region" description="Helical" evidence="13">
    <location>
        <begin position="58"/>
        <end position="75"/>
    </location>
</feature>
<evidence type="ECO:0000256" key="9">
    <source>
        <dbReference type="ARBA" id="ARBA00023136"/>
    </source>
</evidence>
<dbReference type="PANTHER" id="PTHR42985:SF40">
    <property type="entry name" value="LD47995P-RELATED"/>
    <property type="match status" value="1"/>
</dbReference>
<evidence type="ECO:0000256" key="11">
    <source>
        <dbReference type="RuleBase" id="RU362091"/>
    </source>
</evidence>
<feature type="compositionally biased region" description="Pro residues" evidence="12">
    <location>
        <begin position="435"/>
        <end position="451"/>
    </location>
</feature>
<evidence type="ECO:0000256" key="5">
    <source>
        <dbReference type="ARBA" id="ARBA00022692"/>
    </source>
</evidence>
<comment type="similarity">
    <text evidence="2 11">Belongs to the sodium:solute symporter (SSF) (TC 2.A.21) family.</text>
</comment>
<keyword evidence="7" id="KW-0915">Sodium</keyword>
<evidence type="ECO:0000256" key="6">
    <source>
        <dbReference type="ARBA" id="ARBA00022989"/>
    </source>
</evidence>
<keyword evidence="8" id="KW-0406">Ion transport</keyword>
<dbReference type="InterPro" id="IPR001734">
    <property type="entry name" value="Na/solute_symporter"/>
</dbReference>
<sequence>MEEKEDGGGVAHFTLTDYTLFGVMLSVSFGVGVCTYLNNRGKTSVEEYLLGGRNMSSVPVGVSLLGSIVSAVSILDMYDFTWHHSSCLFAMHVTIPILYSLRITSLPQYLRLRFNSKLLTNLGSVFFLLEYFIYMGVCLYAPSVAMSAVTKVSPIVFVVATGFVCTVYTSIGGVKAVVYTDVLQTLVMSLGVLLVIVMCTVQLGGLQYTWVTAVQGERIQFFNMDPNPFVRHSFWSTTVLGMYFGFSFIGLGQIAHMRFASVPSLVLAKRLVLFFLVGLWVLWGVFFLSGVVAYVMYKDCDPLTAGNINKPDQIIIYLVMDKLSHYTGLPGVFLAAMYGGVLSLQDLTDTPPADHIVNTHSSAGDVDSVIKVPLKGDKQTHNGFLTSPLTHSSSLFLPTTTHFTHLSPPPTIPTLHTHPVTPPPRHHTHFTHTTPSPPPTLPPPLSPPTPRHLPCHPTTSPPPSPPPTLPSPVTPTHFTLPRHPHPLYPPRHPTHFTLPVTPPTLPPPPRHPHPLHPPPRHPHPLHPLYHPQIPQFLLFPPISPSVPAQILLYSLPNPSFIPPKSPSLPPFPPISPLIPSAHPFFCFTLIAAFPPTRHHHHEECGAGVVVEEAHKGYLDLTPEALESLVSREPITEHYHVEHTPFAR</sequence>
<evidence type="ECO:0008006" key="16">
    <source>
        <dbReference type="Google" id="ProtNLM"/>
    </source>
</evidence>
<evidence type="ECO:0000313" key="15">
    <source>
        <dbReference type="Proteomes" id="UP001286313"/>
    </source>
</evidence>
<feature type="transmembrane region" description="Helical" evidence="13">
    <location>
        <begin position="233"/>
        <end position="251"/>
    </location>
</feature>
<proteinExistence type="inferred from homology"/>
<evidence type="ECO:0000256" key="10">
    <source>
        <dbReference type="ARBA" id="ARBA00023201"/>
    </source>
</evidence>
<feature type="region of interest" description="Disordered" evidence="12">
    <location>
        <begin position="409"/>
        <end position="480"/>
    </location>
</feature>
<protein>
    <recommendedName>
        <fullName evidence="16">Sodium-coupled monocarboxylate transporter 1</fullName>
    </recommendedName>
</protein>
<keyword evidence="10" id="KW-0739">Sodium transport</keyword>
<dbReference type="InterPro" id="IPR038377">
    <property type="entry name" value="Na/Glc_symporter_sf"/>
</dbReference>
<reference evidence="14" key="1">
    <citation type="submission" date="2023-10" db="EMBL/GenBank/DDBJ databases">
        <title>Genome assemblies of two species of porcelain crab, Petrolisthes cinctipes and Petrolisthes manimaculis (Anomura: Porcellanidae).</title>
        <authorList>
            <person name="Angst P."/>
        </authorList>
    </citation>
    <scope>NUCLEOTIDE SEQUENCE</scope>
    <source>
        <strain evidence="14">PB745_01</strain>
        <tissue evidence="14">Gill</tissue>
    </source>
</reference>
<keyword evidence="15" id="KW-1185">Reference proteome</keyword>
<keyword evidence="9 13" id="KW-0472">Membrane</keyword>
<comment type="caution">
    <text evidence="14">The sequence shown here is derived from an EMBL/GenBank/DDBJ whole genome shotgun (WGS) entry which is preliminary data.</text>
</comment>
<feature type="transmembrane region" description="Helical" evidence="13">
    <location>
        <begin position="18"/>
        <end position="37"/>
    </location>
</feature>
<dbReference type="Proteomes" id="UP001286313">
    <property type="component" value="Unassembled WGS sequence"/>
</dbReference>
<evidence type="ECO:0000256" key="2">
    <source>
        <dbReference type="ARBA" id="ARBA00006434"/>
    </source>
</evidence>
<dbReference type="GO" id="GO:0005886">
    <property type="term" value="C:plasma membrane"/>
    <property type="evidence" value="ECO:0007669"/>
    <property type="project" value="UniProtKB-SubCell"/>
</dbReference>
<comment type="subcellular location">
    <subcellularLocation>
        <location evidence="1">Cell membrane</location>
        <topology evidence="1">Multi-pass membrane protein</topology>
    </subcellularLocation>
</comment>
<evidence type="ECO:0000256" key="8">
    <source>
        <dbReference type="ARBA" id="ARBA00023065"/>
    </source>
</evidence>
<accession>A0AAE1BVW5</accession>
<evidence type="ECO:0000256" key="12">
    <source>
        <dbReference type="SAM" id="MobiDB-lite"/>
    </source>
</evidence>
<dbReference type="PROSITE" id="PS50283">
    <property type="entry name" value="NA_SOLUT_SYMP_3"/>
    <property type="match status" value="1"/>
</dbReference>
<feature type="transmembrane region" description="Helical" evidence="13">
    <location>
        <begin position="190"/>
        <end position="213"/>
    </location>
</feature>
<keyword evidence="5 13" id="KW-0812">Transmembrane</keyword>
<evidence type="ECO:0000313" key="14">
    <source>
        <dbReference type="EMBL" id="KAK3858022.1"/>
    </source>
</evidence>
<dbReference type="PANTHER" id="PTHR42985">
    <property type="entry name" value="SODIUM-COUPLED MONOCARBOXYLATE TRANSPORTER"/>
    <property type="match status" value="1"/>
</dbReference>